<dbReference type="Proteomes" id="UP000887578">
    <property type="component" value="Unplaced"/>
</dbReference>
<dbReference type="Pfam" id="PF02791">
    <property type="entry name" value="DDT"/>
    <property type="match status" value="1"/>
</dbReference>
<evidence type="ECO:0000313" key="5">
    <source>
        <dbReference type="Proteomes" id="UP000887578"/>
    </source>
</evidence>
<keyword evidence="5" id="KW-1185">Reference proteome</keyword>
<comment type="subcellular location">
    <subcellularLocation>
        <location evidence="1">Nucleus</location>
    </subcellularLocation>
</comment>
<proteinExistence type="predicted"/>
<dbReference type="InterPro" id="IPR018501">
    <property type="entry name" value="DDT_dom"/>
</dbReference>
<dbReference type="InterPro" id="IPR038028">
    <property type="entry name" value="BPTF"/>
</dbReference>
<feature type="region of interest" description="Disordered" evidence="3">
    <location>
        <begin position="1"/>
        <end position="31"/>
    </location>
</feature>
<protein>
    <submittedName>
        <fullName evidence="6">DDT domain-containing protein</fullName>
    </submittedName>
</protein>
<dbReference type="PANTHER" id="PTHR45975">
    <property type="entry name" value="NUCLEOSOME-REMODELING FACTOR SUBUNIT BPTF"/>
    <property type="match status" value="1"/>
</dbReference>
<dbReference type="AlphaFoldDB" id="A0A914P545"/>
<reference evidence="6" key="1">
    <citation type="submission" date="2022-11" db="UniProtKB">
        <authorList>
            <consortium name="WormBaseParasite"/>
        </authorList>
    </citation>
    <scope>IDENTIFICATION</scope>
</reference>
<dbReference type="GO" id="GO:0006357">
    <property type="term" value="P:regulation of transcription by RNA polymerase II"/>
    <property type="evidence" value="ECO:0007669"/>
    <property type="project" value="InterPro"/>
</dbReference>
<evidence type="ECO:0000259" key="4">
    <source>
        <dbReference type="PROSITE" id="PS50827"/>
    </source>
</evidence>
<keyword evidence="2" id="KW-0539">Nucleus</keyword>
<dbReference type="GO" id="GO:0016589">
    <property type="term" value="C:NURF complex"/>
    <property type="evidence" value="ECO:0007669"/>
    <property type="project" value="InterPro"/>
</dbReference>
<dbReference type="PROSITE" id="PS50827">
    <property type="entry name" value="DDT"/>
    <property type="match status" value="1"/>
</dbReference>
<evidence type="ECO:0000313" key="6">
    <source>
        <dbReference type="WBParaSite" id="PDA_v2.g13022.t1"/>
    </source>
</evidence>
<dbReference type="GO" id="GO:0000978">
    <property type="term" value="F:RNA polymerase II cis-regulatory region sequence-specific DNA binding"/>
    <property type="evidence" value="ECO:0007669"/>
    <property type="project" value="TreeGrafter"/>
</dbReference>
<evidence type="ECO:0000256" key="2">
    <source>
        <dbReference type="ARBA" id="ARBA00023242"/>
    </source>
</evidence>
<feature type="compositionally biased region" description="Acidic residues" evidence="3">
    <location>
        <begin position="14"/>
        <end position="31"/>
    </location>
</feature>
<sequence length="137" mass="15702">MAGKTGGVENEEVKAEEEEEEDDDDSDVSFDLSHEDEETIICPWIEEDDVPQLLLPRPCHDLIVSFNLLMDLIQVYETVTTYYRLIQITPFLFEDFCAAMRVESTTKLVADIHIALLKALLRDDEEQQTLYAVTETS</sequence>
<feature type="domain" description="DDT" evidence="4">
    <location>
        <begin position="66"/>
        <end position="126"/>
    </location>
</feature>
<dbReference type="SMART" id="SM00571">
    <property type="entry name" value="DDT"/>
    <property type="match status" value="1"/>
</dbReference>
<evidence type="ECO:0000256" key="3">
    <source>
        <dbReference type="SAM" id="MobiDB-lite"/>
    </source>
</evidence>
<dbReference type="PANTHER" id="PTHR45975:SF2">
    <property type="entry name" value="NUCLEOSOME-REMODELING FACTOR SUBUNIT BPTF"/>
    <property type="match status" value="1"/>
</dbReference>
<accession>A0A914P545</accession>
<evidence type="ECO:0000256" key="1">
    <source>
        <dbReference type="ARBA" id="ARBA00004123"/>
    </source>
</evidence>
<name>A0A914P545_9BILA</name>
<dbReference type="WBParaSite" id="PDA_v2.g13022.t1">
    <property type="protein sequence ID" value="PDA_v2.g13022.t1"/>
    <property type="gene ID" value="PDA_v2.g13022"/>
</dbReference>
<organism evidence="5 6">
    <name type="scientific">Panagrolaimus davidi</name>
    <dbReference type="NCBI Taxonomy" id="227884"/>
    <lineage>
        <taxon>Eukaryota</taxon>
        <taxon>Metazoa</taxon>
        <taxon>Ecdysozoa</taxon>
        <taxon>Nematoda</taxon>
        <taxon>Chromadorea</taxon>
        <taxon>Rhabditida</taxon>
        <taxon>Tylenchina</taxon>
        <taxon>Panagrolaimomorpha</taxon>
        <taxon>Panagrolaimoidea</taxon>
        <taxon>Panagrolaimidae</taxon>
        <taxon>Panagrolaimus</taxon>
    </lineage>
</organism>